<feature type="region of interest" description="Disordered" evidence="1">
    <location>
        <begin position="1"/>
        <end position="53"/>
    </location>
</feature>
<feature type="compositionally biased region" description="Basic and acidic residues" evidence="1">
    <location>
        <begin position="131"/>
        <end position="146"/>
    </location>
</feature>
<evidence type="ECO:0000313" key="2">
    <source>
        <dbReference type="Ensembl" id="ENSTRUP00000053659.1"/>
    </source>
</evidence>
<organism evidence="2 3">
    <name type="scientific">Takifugu rubripes</name>
    <name type="common">Japanese pufferfish</name>
    <name type="synonym">Fugu rubripes</name>
    <dbReference type="NCBI Taxonomy" id="31033"/>
    <lineage>
        <taxon>Eukaryota</taxon>
        <taxon>Metazoa</taxon>
        <taxon>Chordata</taxon>
        <taxon>Craniata</taxon>
        <taxon>Vertebrata</taxon>
        <taxon>Euteleostomi</taxon>
        <taxon>Actinopterygii</taxon>
        <taxon>Neopterygii</taxon>
        <taxon>Teleostei</taxon>
        <taxon>Neoteleostei</taxon>
        <taxon>Acanthomorphata</taxon>
        <taxon>Eupercaria</taxon>
        <taxon>Tetraodontiformes</taxon>
        <taxon>Tetradontoidea</taxon>
        <taxon>Tetraodontidae</taxon>
        <taxon>Takifugu</taxon>
    </lineage>
</organism>
<sequence length="218" mass="23424">MSTAVPNHRRTKPGGIKPGAVPAGVTGPTSQIPGLSQSADDKSPVERTTGRRVGIFETDSDYVKLAKSGGHKGLLSHDDVDEKPTKQYAPNSTFFGDDDSRSGSKATSPDSHVKANMKPLTAPFGTDDSASWEKDRDKFSPDKQKASPDGISDEMEGLTVTSKYKRVCFDKKAVPVSMTKLLSHGYVEEKKTPNDDDTSSVTSEQTSTVATEDVDELE</sequence>
<accession>A0A3B5KE43</accession>
<feature type="compositionally biased region" description="Basic and acidic residues" evidence="1">
    <location>
        <begin position="75"/>
        <end position="85"/>
    </location>
</feature>
<keyword evidence="3" id="KW-1185">Reference proteome</keyword>
<gene>
    <name evidence="2" type="primary">c8h7orf57</name>
</gene>
<dbReference type="STRING" id="31033.ENSTRUP00000053659"/>
<reference evidence="2 3" key="1">
    <citation type="journal article" date="2011" name="Genome Biol. Evol.">
        <title>Integration of the genetic map and genome assembly of fugu facilitates insights into distinct features of genome evolution in teleosts and mammals.</title>
        <authorList>
            <person name="Kai W."/>
            <person name="Kikuchi K."/>
            <person name="Tohari S."/>
            <person name="Chew A.K."/>
            <person name="Tay A."/>
            <person name="Fujiwara A."/>
            <person name="Hosoya S."/>
            <person name="Suetake H."/>
            <person name="Naruse K."/>
            <person name="Brenner S."/>
            <person name="Suzuki Y."/>
            <person name="Venkatesh B."/>
        </authorList>
    </citation>
    <scope>NUCLEOTIDE SEQUENCE [LARGE SCALE GENOMIC DNA]</scope>
</reference>
<evidence type="ECO:0000313" key="3">
    <source>
        <dbReference type="Proteomes" id="UP000005226"/>
    </source>
</evidence>
<dbReference type="OrthoDB" id="10012494at2759"/>
<dbReference type="KEGG" id="tru:101069285"/>
<reference evidence="2" key="2">
    <citation type="submission" date="2025-08" db="UniProtKB">
        <authorList>
            <consortium name="Ensembl"/>
        </authorList>
    </citation>
    <scope>IDENTIFICATION</scope>
</reference>
<dbReference type="FunCoup" id="A0A3B5KE43">
    <property type="interactions" value="539"/>
</dbReference>
<dbReference type="Proteomes" id="UP000005226">
    <property type="component" value="Chromosome 8"/>
</dbReference>
<dbReference type="OMA" id="MSAEPNY"/>
<name>A0A3B5KE43_TAKRU</name>
<evidence type="ECO:0000256" key="1">
    <source>
        <dbReference type="SAM" id="MobiDB-lite"/>
    </source>
</evidence>
<proteinExistence type="predicted"/>
<dbReference type="InterPro" id="IPR040247">
    <property type="entry name" value="DUF5524"/>
</dbReference>
<dbReference type="Pfam" id="PF17662">
    <property type="entry name" value="DUF5524"/>
    <property type="match status" value="1"/>
</dbReference>
<dbReference type="RefSeq" id="XP_003966733.1">
    <property type="nucleotide sequence ID" value="XM_003966684.3"/>
</dbReference>
<dbReference type="PANTHER" id="PTHR31097">
    <property type="entry name" value="SI:DKEY-276J7.1"/>
    <property type="match status" value="1"/>
</dbReference>
<dbReference type="GeneID" id="101069285"/>
<feature type="compositionally biased region" description="Polar residues" evidence="1">
    <location>
        <begin position="27"/>
        <end position="38"/>
    </location>
</feature>
<dbReference type="CTD" id="100398606"/>
<dbReference type="InParanoid" id="A0A3B5KE43"/>
<feature type="compositionally biased region" description="Basic and acidic residues" evidence="1">
    <location>
        <begin position="39"/>
        <end position="49"/>
    </location>
</feature>
<protein>
    <submittedName>
        <fullName evidence="2">Uncharacterized protein</fullName>
    </submittedName>
</protein>
<reference evidence="2" key="3">
    <citation type="submission" date="2025-09" db="UniProtKB">
        <authorList>
            <consortium name="Ensembl"/>
        </authorList>
    </citation>
    <scope>IDENTIFICATION</scope>
</reference>
<dbReference type="Ensembl" id="ENSTRUT00000057897.2">
    <property type="protein sequence ID" value="ENSTRUP00000053659.1"/>
    <property type="gene ID" value="ENSTRUG00000019616.2"/>
</dbReference>
<feature type="region of interest" description="Disordered" evidence="1">
    <location>
        <begin position="69"/>
        <end position="157"/>
    </location>
</feature>
<dbReference type="AlphaFoldDB" id="A0A3B5KE43"/>
<feature type="compositionally biased region" description="Low complexity" evidence="1">
    <location>
        <begin position="199"/>
        <end position="211"/>
    </location>
</feature>
<dbReference type="GeneTree" id="ENSGT01030000235131"/>
<feature type="region of interest" description="Disordered" evidence="1">
    <location>
        <begin position="187"/>
        <end position="218"/>
    </location>
</feature>
<dbReference type="RefSeq" id="XP_029696020.1">
    <property type="nucleotide sequence ID" value="XM_029840160.1"/>
</dbReference>
<dbReference type="PANTHER" id="PTHR31097:SF3">
    <property type="entry name" value="SI:DKEY-276J7.1"/>
    <property type="match status" value="1"/>
</dbReference>